<dbReference type="Pfam" id="PF05347">
    <property type="entry name" value="Complex1_LYR"/>
    <property type="match status" value="1"/>
</dbReference>
<evidence type="ECO:0000313" key="3">
    <source>
        <dbReference type="Proteomes" id="UP000195871"/>
    </source>
</evidence>
<dbReference type="AlphaFoldDB" id="A0A1Z8JP32"/>
<dbReference type="CDD" id="cd20262">
    <property type="entry name" value="Complex1_LYR_LYRM2"/>
    <property type="match status" value="1"/>
</dbReference>
<dbReference type="VEuPathDB" id="FungiDB:C5L36_0D01290"/>
<dbReference type="InterPro" id="IPR045293">
    <property type="entry name" value="Complex1_LYR_LYRM2"/>
</dbReference>
<protein>
    <recommendedName>
        <fullName evidence="1">Complex 1 LYR protein domain-containing protein</fullName>
    </recommendedName>
</protein>
<name>A0A1Z8JP32_PICKU</name>
<gene>
    <name evidence="2" type="ORF">CAS74_002093</name>
</gene>
<evidence type="ECO:0000313" key="2">
    <source>
        <dbReference type="EMBL" id="OUT22375.1"/>
    </source>
</evidence>
<evidence type="ECO:0000259" key="1">
    <source>
        <dbReference type="Pfam" id="PF05347"/>
    </source>
</evidence>
<dbReference type="InterPro" id="IPR008011">
    <property type="entry name" value="Complex1_LYR_dom"/>
</dbReference>
<reference evidence="2 3" key="1">
    <citation type="submission" date="2017-05" db="EMBL/GenBank/DDBJ databases">
        <title>The Genome Sequence of Candida krusei Ckrusei653.</title>
        <authorList>
            <person name="Cuomo C."/>
            <person name="Forche A."/>
            <person name="Young S."/>
            <person name="Abouelleil A."/>
            <person name="Cao P."/>
            <person name="Chapman S."/>
            <person name="Cusick C."/>
            <person name="Shea T."/>
            <person name="Nusbaum C."/>
            <person name="Birren B."/>
        </authorList>
    </citation>
    <scope>NUCLEOTIDE SEQUENCE [LARGE SCALE GENOMIC DNA]</scope>
    <source>
        <strain evidence="2 3">Ckrusei653</strain>
    </source>
</reference>
<dbReference type="Proteomes" id="UP000195871">
    <property type="component" value="Unassembled WGS sequence"/>
</dbReference>
<dbReference type="EMBL" id="NHMM01000003">
    <property type="protein sequence ID" value="OUT22375.1"/>
    <property type="molecule type" value="Genomic_DNA"/>
</dbReference>
<sequence length="136" mass="15902">MTREKNKRKEQEKPLETIDMRGYTTLANTGRAFRKTRKLRDGGGLEEFLFRGQVMQVYRDMMREVYLIKDSQVRNEVRRYVKDEYRSTSHVSDLETRRSLLIGGIRNWRSVANNLGLSRTGGGVAIRDGMDRDKNV</sequence>
<comment type="caution">
    <text evidence="2">The sequence shown here is derived from an EMBL/GenBank/DDBJ whole genome shotgun (WGS) entry which is preliminary data.</text>
</comment>
<proteinExistence type="predicted"/>
<accession>A0A1Z8JP32</accession>
<organism evidence="2 3">
    <name type="scientific">Pichia kudriavzevii</name>
    <name type="common">Yeast</name>
    <name type="synonym">Issatchenkia orientalis</name>
    <dbReference type="NCBI Taxonomy" id="4909"/>
    <lineage>
        <taxon>Eukaryota</taxon>
        <taxon>Fungi</taxon>
        <taxon>Dikarya</taxon>
        <taxon>Ascomycota</taxon>
        <taxon>Saccharomycotina</taxon>
        <taxon>Pichiomycetes</taxon>
        <taxon>Pichiales</taxon>
        <taxon>Pichiaceae</taxon>
        <taxon>Pichia</taxon>
    </lineage>
</organism>
<feature type="domain" description="Complex 1 LYR protein" evidence="1">
    <location>
        <begin position="53"/>
        <end position="105"/>
    </location>
</feature>